<dbReference type="GO" id="GO:0006654">
    <property type="term" value="P:phosphatidic acid biosynthetic process"/>
    <property type="evidence" value="ECO:0007669"/>
    <property type="project" value="TreeGrafter"/>
</dbReference>
<dbReference type="PANTHER" id="PTHR42886">
    <property type="entry name" value="RE40534P-RELATED"/>
    <property type="match status" value="1"/>
</dbReference>
<dbReference type="EMBL" id="JAMWBK010000003">
    <property type="protein sequence ID" value="KAJ8907041.1"/>
    <property type="molecule type" value="Genomic_DNA"/>
</dbReference>
<proteinExistence type="predicted"/>
<dbReference type="GO" id="GO:0055088">
    <property type="term" value="P:lipid homeostasis"/>
    <property type="evidence" value="ECO:0007669"/>
    <property type="project" value="TreeGrafter"/>
</dbReference>
<dbReference type="SUPFAM" id="SSF53474">
    <property type="entry name" value="alpha/beta-Hydrolases"/>
    <property type="match status" value="1"/>
</dbReference>
<protein>
    <recommendedName>
        <fullName evidence="1">AB hydrolase-1 domain-containing protein</fullName>
    </recommendedName>
</protein>
<organism evidence="2 3">
    <name type="scientific">Rhodosorus marinus</name>
    <dbReference type="NCBI Taxonomy" id="101924"/>
    <lineage>
        <taxon>Eukaryota</taxon>
        <taxon>Rhodophyta</taxon>
        <taxon>Stylonematophyceae</taxon>
        <taxon>Stylonematales</taxon>
        <taxon>Stylonemataceae</taxon>
        <taxon>Rhodosorus</taxon>
    </lineage>
</organism>
<dbReference type="GO" id="GO:0052689">
    <property type="term" value="F:carboxylic ester hydrolase activity"/>
    <property type="evidence" value="ECO:0007669"/>
    <property type="project" value="TreeGrafter"/>
</dbReference>
<accession>A0AAV8UWT2</accession>
<feature type="domain" description="AB hydrolase-1" evidence="1">
    <location>
        <begin position="54"/>
        <end position="209"/>
    </location>
</feature>
<sequence length="317" mass="35678">MAFVPSLGTRCTRRGLSVCRIEILSRSLDLGTRVSLEVRSPSSALERERSKDCVIFVHGSFHSAWCWDNFSSFFAEKGIRSHAISLRGTSKSPLADRMKTPKLQDHVDDMLEVVQQLSPDRPPIFVVHSIGGLVMMKYLEAGLKAKAIAFFCSVPPSGNSPMTKRYLQRLQIRESWNIVVGLAMKKVTSDLNLARALFFTPDDDEELVQTTIRHFNEDRDSIIDLIDANAKLPDKFTDKATGRASWFNSDATEVFVFGAENDYIVDSEGIEELGKFFNTSPEILKAFPHDVMLTRRWKEVAETLCSRLAPVLNEVKS</sequence>
<dbReference type="AlphaFoldDB" id="A0AAV8UWT2"/>
<comment type="caution">
    <text evidence="2">The sequence shown here is derived from an EMBL/GenBank/DDBJ whole genome shotgun (WGS) entry which is preliminary data.</text>
</comment>
<dbReference type="InterPro" id="IPR029058">
    <property type="entry name" value="AB_hydrolase_fold"/>
</dbReference>
<evidence type="ECO:0000259" key="1">
    <source>
        <dbReference type="Pfam" id="PF12697"/>
    </source>
</evidence>
<gene>
    <name evidence="2" type="ORF">NDN08_003524</name>
</gene>
<reference evidence="2 3" key="1">
    <citation type="journal article" date="2023" name="Nat. Commun.">
        <title>Origin of minicircular mitochondrial genomes in red algae.</title>
        <authorList>
            <person name="Lee Y."/>
            <person name="Cho C.H."/>
            <person name="Lee Y.M."/>
            <person name="Park S.I."/>
            <person name="Yang J.H."/>
            <person name="West J.A."/>
            <person name="Bhattacharya D."/>
            <person name="Yoon H.S."/>
        </authorList>
    </citation>
    <scope>NUCLEOTIDE SEQUENCE [LARGE SCALE GENOMIC DNA]</scope>
    <source>
        <strain evidence="2 3">CCMP1338</strain>
        <tissue evidence="2">Whole cell</tissue>
    </source>
</reference>
<dbReference type="Gene3D" id="3.40.50.1820">
    <property type="entry name" value="alpha/beta hydrolase"/>
    <property type="match status" value="1"/>
</dbReference>
<evidence type="ECO:0000313" key="3">
    <source>
        <dbReference type="Proteomes" id="UP001157974"/>
    </source>
</evidence>
<dbReference type="Proteomes" id="UP001157974">
    <property type="component" value="Unassembled WGS sequence"/>
</dbReference>
<dbReference type="PANTHER" id="PTHR42886:SF42">
    <property type="entry name" value="ALPHA_BETA-HYDROLASES SUPERFAMILY PROTEIN"/>
    <property type="match status" value="1"/>
</dbReference>
<name>A0AAV8UWT2_9RHOD</name>
<dbReference type="GO" id="GO:0042171">
    <property type="term" value="F:lysophosphatidic acid acyltransferase activity"/>
    <property type="evidence" value="ECO:0007669"/>
    <property type="project" value="TreeGrafter"/>
</dbReference>
<keyword evidence="3" id="KW-1185">Reference proteome</keyword>
<evidence type="ECO:0000313" key="2">
    <source>
        <dbReference type="EMBL" id="KAJ8907041.1"/>
    </source>
</evidence>
<dbReference type="InterPro" id="IPR000073">
    <property type="entry name" value="AB_hydrolase_1"/>
</dbReference>
<dbReference type="Pfam" id="PF12697">
    <property type="entry name" value="Abhydrolase_6"/>
    <property type="match status" value="1"/>
</dbReference>